<feature type="signal peptide" evidence="5">
    <location>
        <begin position="1"/>
        <end position="22"/>
    </location>
</feature>
<dbReference type="Proteomes" id="UP000189660">
    <property type="component" value="Chromosome"/>
</dbReference>
<evidence type="ECO:0000313" key="7">
    <source>
        <dbReference type="EMBL" id="AQT43561.1"/>
    </source>
</evidence>
<evidence type="ECO:0000256" key="3">
    <source>
        <dbReference type="ARBA" id="ARBA00015281"/>
    </source>
</evidence>
<protein>
    <recommendedName>
        <fullName evidence="3">17 kDa surface antigen</fullName>
    </recommendedName>
</protein>
<keyword evidence="8" id="KW-1185">Reference proteome</keyword>
<gene>
    <name evidence="7" type="ORF">BBC0178_021330</name>
</gene>
<keyword evidence="5" id="KW-0732">Signal</keyword>
<comment type="subcellular location">
    <subcellularLocation>
        <location evidence="1">Cell outer membrane</location>
        <topology evidence="1">Lipid-anchor</topology>
    </subcellularLocation>
</comment>
<evidence type="ECO:0000256" key="2">
    <source>
        <dbReference type="ARBA" id="ARBA00008681"/>
    </source>
</evidence>
<evidence type="ECO:0000313" key="8">
    <source>
        <dbReference type="Proteomes" id="UP000189660"/>
    </source>
</evidence>
<proteinExistence type="inferred from homology"/>
<dbReference type="EMBL" id="CP015820">
    <property type="protein sequence ID" value="AQT43561.1"/>
    <property type="molecule type" value="Genomic_DNA"/>
</dbReference>
<name>A0A1U9MDN3_9HYPH</name>
<dbReference type="Pfam" id="PF05433">
    <property type="entry name" value="Rick_17kDa_Anti"/>
    <property type="match status" value="1"/>
</dbReference>
<sequence length="97" mass="9702">MFKRISVIAMVSALGLATVACSPNEQRTAGYGAGGAALGALAGGAIKGNGKGALRGAAIGAAAGTLVGVATKRNGVQYCNYRDAYGQMYQAPCNQYQ</sequence>
<reference evidence="7 8" key="1">
    <citation type="submission" date="2016-11" db="EMBL/GenBank/DDBJ databases">
        <title>Comparative genomics of Bartonella apis.</title>
        <authorList>
            <person name="Engel P."/>
        </authorList>
    </citation>
    <scope>NUCLEOTIDE SEQUENCE [LARGE SCALE GENOMIC DNA]</scope>
    <source>
        <strain evidence="7 8">BBC0178</strain>
    </source>
</reference>
<dbReference type="InterPro" id="IPR008816">
    <property type="entry name" value="Gly_zipper_2TM_dom"/>
</dbReference>
<organism evidence="7 8">
    <name type="scientific">Bartonella apihabitans</name>
    <dbReference type="NCBI Taxonomy" id="2750929"/>
    <lineage>
        <taxon>Bacteria</taxon>
        <taxon>Pseudomonadati</taxon>
        <taxon>Pseudomonadota</taxon>
        <taxon>Alphaproteobacteria</taxon>
        <taxon>Hyphomicrobiales</taxon>
        <taxon>Bartonellaceae</taxon>
        <taxon>Bartonella</taxon>
    </lineage>
</organism>
<evidence type="ECO:0000256" key="1">
    <source>
        <dbReference type="ARBA" id="ARBA00004459"/>
    </source>
</evidence>
<dbReference type="PROSITE" id="PS51257">
    <property type="entry name" value="PROKAR_LIPOPROTEIN"/>
    <property type="match status" value="1"/>
</dbReference>
<dbReference type="RefSeq" id="WP_078040153.1">
    <property type="nucleotide sequence ID" value="NZ_CP015820.1"/>
</dbReference>
<evidence type="ECO:0000256" key="4">
    <source>
        <dbReference type="ARBA" id="ARBA00023288"/>
    </source>
</evidence>
<feature type="domain" description="Glycine zipper 2TM" evidence="6">
    <location>
        <begin position="31"/>
        <end position="68"/>
    </location>
</feature>
<feature type="chain" id="PRO_5012323948" description="17 kDa surface antigen" evidence="5">
    <location>
        <begin position="23"/>
        <end position="97"/>
    </location>
</feature>
<dbReference type="KEGG" id="bapa:BBC0178_021330"/>
<evidence type="ECO:0000259" key="6">
    <source>
        <dbReference type="Pfam" id="PF05433"/>
    </source>
</evidence>
<dbReference type="AlphaFoldDB" id="A0A1U9MDN3"/>
<keyword evidence="4" id="KW-0449">Lipoprotein</keyword>
<accession>A0A1U9MDN3</accession>
<evidence type="ECO:0000256" key="5">
    <source>
        <dbReference type="SAM" id="SignalP"/>
    </source>
</evidence>
<comment type="similarity">
    <text evidence="2">Belongs to the rickettsiale 17 kDa surface antigen family.</text>
</comment>